<dbReference type="PROSITE" id="PS01186">
    <property type="entry name" value="EGF_2"/>
    <property type="match status" value="1"/>
</dbReference>
<evidence type="ECO:0000256" key="4">
    <source>
        <dbReference type="PROSITE-ProRule" id="PRU00076"/>
    </source>
</evidence>
<keyword evidence="6" id="KW-0812">Transmembrane</keyword>
<dbReference type="KEGG" id="dci:103520888"/>
<dbReference type="Gene3D" id="2.10.25.10">
    <property type="entry name" value="Laminin"/>
    <property type="match status" value="2"/>
</dbReference>
<dbReference type="SUPFAM" id="SSF57196">
    <property type="entry name" value="EGF/Laminin"/>
    <property type="match status" value="1"/>
</dbReference>
<name>A0A3Q0JGQ3_DIACI</name>
<feature type="compositionally biased region" description="Polar residues" evidence="5">
    <location>
        <begin position="63"/>
        <end position="73"/>
    </location>
</feature>
<dbReference type="RefSeq" id="XP_026687631.1">
    <property type="nucleotide sequence ID" value="XM_026831830.1"/>
</dbReference>
<gene>
    <name evidence="9" type="primary">LOC103520888</name>
</gene>
<feature type="disulfide bond" evidence="4">
    <location>
        <begin position="306"/>
        <end position="315"/>
    </location>
</feature>
<feature type="region of interest" description="Disordered" evidence="5">
    <location>
        <begin position="139"/>
        <end position="207"/>
    </location>
</feature>
<feature type="region of interest" description="Disordered" evidence="5">
    <location>
        <begin position="489"/>
        <end position="508"/>
    </location>
</feature>
<keyword evidence="1 4" id="KW-0245">EGF-like domain</keyword>
<evidence type="ECO:0000313" key="8">
    <source>
        <dbReference type="Proteomes" id="UP000079169"/>
    </source>
</evidence>
<evidence type="ECO:0000256" key="1">
    <source>
        <dbReference type="ARBA" id="ARBA00022536"/>
    </source>
</evidence>
<feature type="disulfide bond" evidence="4">
    <location>
        <begin position="285"/>
        <end position="295"/>
    </location>
</feature>
<feature type="compositionally biased region" description="Low complexity" evidence="5">
    <location>
        <begin position="161"/>
        <end position="178"/>
    </location>
</feature>
<keyword evidence="6" id="KW-1133">Transmembrane helix</keyword>
<dbReference type="InterPro" id="IPR000742">
    <property type="entry name" value="EGF"/>
</dbReference>
<organism evidence="8 9">
    <name type="scientific">Diaphorina citri</name>
    <name type="common">Asian citrus psyllid</name>
    <dbReference type="NCBI Taxonomy" id="121845"/>
    <lineage>
        <taxon>Eukaryota</taxon>
        <taxon>Metazoa</taxon>
        <taxon>Ecdysozoa</taxon>
        <taxon>Arthropoda</taxon>
        <taxon>Hexapoda</taxon>
        <taxon>Insecta</taxon>
        <taxon>Pterygota</taxon>
        <taxon>Neoptera</taxon>
        <taxon>Paraneoptera</taxon>
        <taxon>Hemiptera</taxon>
        <taxon>Sternorrhyncha</taxon>
        <taxon>Psylloidea</taxon>
        <taxon>Psyllidae</taxon>
        <taxon>Diaphorininae</taxon>
        <taxon>Diaphorina</taxon>
    </lineage>
</organism>
<dbReference type="Proteomes" id="UP000079169">
    <property type="component" value="Unplaced"/>
</dbReference>
<dbReference type="GeneID" id="103520888"/>
<feature type="disulfide bond" evidence="4">
    <location>
        <begin position="345"/>
        <end position="354"/>
    </location>
</feature>
<dbReference type="PANTHER" id="PTHR24049">
    <property type="entry name" value="CRUMBS FAMILY MEMBER"/>
    <property type="match status" value="1"/>
</dbReference>
<feature type="domain" description="EGF-like" evidence="7">
    <location>
        <begin position="318"/>
        <end position="355"/>
    </location>
</feature>
<keyword evidence="8" id="KW-1185">Reference proteome</keyword>
<comment type="caution">
    <text evidence="4">Lacks conserved residue(s) required for the propagation of feature annotation.</text>
</comment>
<feature type="compositionally biased region" description="Low complexity" evidence="5">
    <location>
        <begin position="192"/>
        <end position="206"/>
    </location>
</feature>
<feature type="domain" description="EGF-like" evidence="7">
    <location>
        <begin position="281"/>
        <end position="316"/>
    </location>
</feature>
<feature type="compositionally biased region" description="Polar residues" evidence="5">
    <location>
        <begin position="139"/>
        <end position="154"/>
    </location>
</feature>
<feature type="non-terminal residue" evidence="9">
    <location>
        <position position="1"/>
    </location>
</feature>
<evidence type="ECO:0000259" key="7">
    <source>
        <dbReference type="PROSITE" id="PS50026"/>
    </source>
</evidence>
<feature type="transmembrane region" description="Helical" evidence="6">
    <location>
        <begin position="375"/>
        <end position="395"/>
    </location>
</feature>
<evidence type="ECO:0000256" key="6">
    <source>
        <dbReference type="SAM" id="Phobius"/>
    </source>
</evidence>
<dbReference type="STRING" id="121845.A0A3Q0JGQ3"/>
<sequence length="596" mass="63803">APPNSPHSSTRSLFTKIRRKASILSLTSPIIGGSGKKLSAQGGAGGGPCSSPRAFSLDDLVKTSVSTARSRTPSPRKRRNNSTPTKNKTEAEEIFKKLVKKPSSDDSNIQETCFSIGSDVNLKEKKVVTFATIEQTCPPVSTEQTCPVTQQSDVPLSDTAPTEQSSTSPSKSNQSSSKVRTRVSPSTAPVLSSQSSNPGSDSLSSSDLAIPTLTESDIVRPLTLAACSADSILAMFRNFSSSLPSHNVGGGGGVNRSSALVSATTSPTCTSPQSPPGMLCALTMCELEPCLFGSCELTPIGYKCHCQEGYRGVTCDVRIRPCDNSPCNGHGQCVEKSDRRYVCRCYAWWKGENCSERILHIPQTPLAERMLQEPFWLGLITVTVVLLVLGMFWCARRHFPDKLEKLLAEENERSRHHYPSSSSRSHLGHSHHHCVHSHACSHPMGSGHIPVPTTGAPPNSPHSSTRSLFTKIRRKASILSLTSPIIGGSGKKLSAQGGAGGGPCSSPRAFSLDDLVKTSVSTARSSKTHYIWVCYEPYQVPVMDQKSMNTNPGPTILLEVPSSNKGGLSPIHEVPTPALTPVMQRHSMNSGMSDNS</sequence>
<dbReference type="CDD" id="cd00054">
    <property type="entry name" value="EGF_CA"/>
    <property type="match status" value="1"/>
</dbReference>
<dbReference type="SMART" id="SM00181">
    <property type="entry name" value="EGF"/>
    <property type="match status" value="2"/>
</dbReference>
<reference evidence="9" key="1">
    <citation type="submission" date="2025-08" db="UniProtKB">
        <authorList>
            <consortium name="RefSeq"/>
        </authorList>
    </citation>
    <scope>IDENTIFICATION</scope>
</reference>
<dbReference type="InterPro" id="IPR051022">
    <property type="entry name" value="Notch_Cell-Fate_Det"/>
</dbReference>
<proteinExistence type="predicted"/>
<keyword evidence="3 4" id="KW-1015">Disulfide bond</keyword>
<protein>
    <submittedName>
        <fullName evidence="9">Protein HEG homolog 1-like</fullName>
    </submittedName>
</protein>
<keyword evidence="2" id="KW-0677">Repeat</keyword>
<feature type="non-terminal residue" evidence="9">
    <location>
        <position position="596"/>
    </location>
</feature>
<dbReference type="PaxDb" id="121845-A0A3Q0JGQ3"/>
<dbReference type="PROSITE" id="PS00022">
    <property type="entry name" value="EGF_1"/>
    <property type="match status" value="2"/>
</dbReference>
<evidence type="ECO:0000256" key="3">
    <source>
        <dbReference type="ARBA" id="ARBA00023157"/>
    </source>
</evidence>
<feature type="region of interest" description="Disordered" evidence="5">
    <location>
        <begin position="28"/>
        <end position="91"/>
    </location>
</feature>
<evidence type="ECO:0000313" key="9">
    <source>
        <dbReference type="RefSeq" id="XP_026687631.1"/>
    </source>
</evidence>
<dbReference type="AlphaFoldDB" id="A0A3Q0JGQ3"/>
<accession>A0A3Q0JGQ3</accession>
<keyword evidence="6" id="KW-0472">Membrane</keyword>
<feature type="region of interest" description="Disordered" evidence="5">
    <location>
        <begin position="446"/>
        <end position="466"/>
    </location>
</feature>
<dbReference type="PROSITE" id="PS50026">
    <property type="entry name" value="EGF_3"/>
    <property type="match status" value="2"/>
</dbReference>
<evidence type="ECO:0000256" key="2">
    <source>
        <dbReference type="ARBA" id="ARBA00022737"/>
    </source>
</evidence>
<evidence type="ECO:0000256" key="5">
    <source>
        <dbReference type="SAM" id="MobiDB-lite"/>
    </source>
</evidence>